<dbReference type="EMBL" id="BMAT01002932">
    <property type="protein sequence ID" value="GFS16918.1"/>
    <property type="molecule type" value="Genomic_DNA"/>
</dbReference>
<feature type="non-terminal residue" evidence="1">
    <location>
        <position position="104"/>
    </location>
</feature>
<protein>
    <submittedName>
        <fullName evidence="1">Nucleoside diphosphate kinase</fullName>
    </submittedName>
</protein>
<accession>A0AAV4J4Q5</accession>
<organism evidence="1 2">
    <name type="scientific">Elysia marginata</name>
    <dbReference type="NCBI Taxonomy" id="1093978"/>
    <lineage>
        <taxon>Eukaryota</taxon>
        <taxon>Metazoa</taxon>
        <taxon>Spiralia</taxon>
        <taxon>Lophotrochozoa</taxon>
        <taxon>Mollusca</taxon>
        <taxon>Gastropoda</taxon>
        <taxon>Heterobranchia</taxon>
        <taxon>Euthyneura</taxon>
        <taxon>Panpulmonata</taxon>
        <taxon>Sacoglossa</taxon>
        <taxon>Placobranchoidea</taxon>
        <taxon>Plakobranchidae</taxon>
        <taxon>Elysia</taxon>
    </lineage>
</organism>
<evidence type="ECO:0000313" key="1">
    <source>
        <dbReference type="EMBL" id="GFS16918.1"/>
    </source>
</evidence>
<name>A0AAV4J4Q5_9GAST</name>
<keyword evidence="1" id="KW-0418">Kinase</keyword>
<keyword evidence="2" id="KW-1185">Reference proteome</keyword>
<dbReference type="AlphaFoldDB" id="A0AAV4J4Q5"/>
<gene>
    <name evidence="1" type="ORF">ElyMa_001484600</name>
</gene>
<dbReference type="Proteomes" id="UP000762676">
    <property type="component" value="Unassembled WGS sequence"/>
</dbReference>
<comment type="caution">
    <text evidence="1">The sequence shown here is derived from an EMBL/GenBank/DDBJ whole genome shotgun (WGS) entry which is preliminary data.</text>
</comment>
<evidence type="ECO:0000313" key="2">
    <source>
        <dbReference type="Proteomes" id="UP000762676"/>
    </source>
</evidence>
<proteinExistence type="predicted"/>
<reference evidence="1 2" key="1">
    <citation type="journal article" date="2021" name="Elife">
        <title>Chloroplast acquisition without the gene transfer in kleptoplastic sea slugs, Plakobranchus ocellatus.</title>
        <authorList>
            <person name="Maeda T."/>
            <person name="Takahashi S."/>
            <person name="Yoshida T."/>
            <person name="Shimamura S."/>
            <person name="Takaki Y."/>
            <person name="Nagai Y."/>
            <person name="Toyoda A."/>
            <person name="Suzuki Y."/>
            <person name="Arimoto A."/>
            <person name="Ishii H."/>
            <person name="Satoh N."/>
            <person name="Nishiyama T."/>
            <person name="Hasebe M."/>
            <person name="Maruyama T."/>
            <person name="Minagawa J."/>
            <person name="Obokata J."/>
            <person name="Shigenobu S."/>
        </authorList>
    </citation>
    <scope>NUCLEOTIDE SEQUENCE [LARGE SCALE GENOMIC DNA]</scope>
</reference>
<dbReference type="GO" id="GO:0016301">
    <property type="term" value="F:kinase activity"/>
    <property type="evidence" value="ECO:0007669"/>
    <property type="project" value="UniProtKB-KW"/>
</dbReference>
<keyword evidence="1" id="KW-0808">Transferase</keyword>
<sequence>MKGERPEDKSAAPYLYTPPLPDISTKPLSTFIQINQDPQAARKIFNIPVGFYWQTVDTSEALHTTLTCRDAHVCYETQNTMSLVYNEIFHNPLALMAILNRVSQ</sequence>